<dbReference type="EMBL" id="LUUJ01000110">
    <property type="protein sequence ID" value="OAI12226.1"/>
    <property type="molecule type" value="Genomic_DNA"/>
</dbReference>
<dbReference type="RefSeq" id="WP_064041806.1">
    <property type="nucleotide sequence ID" value="NZ_LUUJ01000110.1"/>
</dbReference>
<dbReference type="OrthoDB" id="8480037at2"/>
<reference evidence="4 5" key="1">
    <citation type="submission" date="2016-03" db="EMBL/GenBank/DDBJ databases">
        <authorList>
            <person name="Ploux O."/>
        </authorList>
    </citation>
    <scope>NUCLEOTIDE SEQUENCE [LARGE SCALE GENOMIC DNA]</scope>
    <source>
        <strain evidence="4 5">R-45378</strain>
    </source>
</reference>
<dbReference type="PANTHER" id="PTHR11487">
    <property type="entry name" value="THIOESTERASE"/>
    <property type="match status" value="1"/>
</dbReference>
<dbReference type="Proteomes" id="UP000077857">
    <property type="component" value="Unassembled WGS sequence"/>
</dbReference>
<name>A0A177N2N1_9GAMM</name>
<evidence type="ECO:0000259" key="3">
    <source>
        <dbReference type="SMART" id="SM00824"/>
    </source>
</evidence>
<protein>
    <recommendedName>
        <fullName evidence="3">Thioesterase TesA-like domain-containing protein</fullName>
    </recommendedName>
</protein>
<dbReference type="SUPFAM" id="SSF53474">
    <property type="entry name" value="alpha/beta-Hydrolases"/>
    <property type="match status" value="1"/>
</dbReference>
<dbReference type="InterPro" id="IPR012223">
    <property type="entry name" value="TEII"/>
</dbReference>
<dbReference type="PANTHER" id="PTHR11487:SF0">
    <property type="entry name" value="S-ACYL FATTY ACID SYNTHASE THIOESTERASE, MEDIUM CHAIN"/>
    <property type="match status" value="1"/>
</dbReference>
<dbReference type="Pfam" id="PF00975">
    <property type="entry name" value="Thioesterase"/>
    <property type="match status" value="1"/>
</dbReference>
<dbReference type="Gene3D" id="3.40.50.1820">
    <property type="entry name" value="alpha/beta hydrolase"/>
    <property type="match status" value="1"/>
</dbReference>
<comment type="similarity">
    <text evidence="1">Belongs to the thioesterase family.</text>
</comment>
<proteinExistence type="inferred from homology"/>
<dbReference type="InterPro" id="IPR020802">
    <property type="entry name" value="TesA-like"/>
</dbReference>
<dbReference type="GO" id="GO:0008610">
    <property type="term" value="P:lipid biosynthetic process"/>
    <property type="evidence" value="ECO:0007669"/>
    <property type="project" value="TreeGrafter"/>
</dbReference>
<dbReference type="SMART" id="SM00824">
    <property type="entry name" value="PKS_TE"/>
    <property type="match status" value="1"/>
</dbReference>
<sequence>MTTDNWFTDFNLGGRAPYLLVCFPYSGAGANVFRSWAGALDNADVLAALLPGRERRIAEPAIGDLEELVAALLPALISRLDRPYLLFGHSMGALIAYRVALELGRRGVQPPKHLIVSGYRSPELSSRNRLLHTLSDSEFVVELQRYGGTPNEVLQHQETMQLLLPMLRADFRIHETYRHAPQPAAEFPIAAFTGRADHLVPGEDMAAWRDKTAADFQHRLFDGGHFFISEQRQAVLAALQDIVNEHIKDDILLPFAGITHAAAGFEPAV</sequence>
<dbReference type="InterPro" id="IPR029058">
    <property type="entry name" value="AB_hydrolase_fold"/>
</dbReference>
<dbReference type="AlphaFoldDB" id="A0A177N2N1"/>
<keyword evidence="2" id="KW-0378">Hydrolase</keyword>
<feature type="domain" description="Thioesterase TesA-like" evidence="3">
    <location>
        <begin position="21"/>
        <end position="199"/>
    </location>
</feature>
<accession>A0A177N2N1</accession>
<evidence type="ECO:0000256" key="1">
    <source>
        <dbReference type="ARBA" id="ARBA00007169"/>
    </source>
</evidence>
<gene>
    <name evidence="4" type="ORF">A1507_01655</name>
</gene>
<evidence type="ECO:0000256" key="2">
    <source>
        <dbReference type="ARBA" id="ARBA00022801"/>
    </source>
</evidence>
<evidence type="ECO:0000313" key="5">
    <source>
        <dbReference type="Proteomes" id="UP000077857"/>
    </source>
</evidence>
<evidence type="ECO:0000313" key="4">
    <source>
        <dbReference type="EMBL" id="OAI12226.1"/>
    </source>
</evidence>
<organism evidence="4 5">
    <name type="scientific">Methylomonas koyamae</name>
    <dbReference type="NCBI Taxonomy" id="702114"/>
    <lineage>
        <taxon>Bacteria</taxon>
        <taxon>Pseudomonadati</taxon>
        <taxon>Pseudomonadota</taxon>
        <taxon>Gammaproteobacteria</taxon>
        <taxon>Methylococcales</taxon>
        <taxon>Methylococcaceae</taxon>
        <taxon>Methylomonas</taxon>
    </lineage>
</organism>
<dbReference type="InterPro" id="IPR001031">
    <property type="entry name" value="Thioesterase"/>
</dbReference>
<dbReference type="GO" id="GO:0016787">
    <property type="term" value="F:hydrolase activity"/>
    <property type="evidence" value="ECO:0007669"/>
    <property type="project" value="UniProtKB-KW"/>
</dbReference>
<comment type="caution">
    <text evidence="4">The sequence shown here is derived from an EMBL/GenBank/DDBJ whole genome shotgun (WGS) entry which is preliminary data.</text>
</comment>